<dbReference type="PIRSF" id="PIRSF021383">
    <property type="entry name" value="YunB"/>
    <property type="match status" value="1"/>
</dbReference>
<evidence type="ECO:0000313" key="3">
    <source>
        <dbReference type="Proteomes" id="UP001298681"/>
    </source>
</evidence>
<gene>
    <name evidence="2" type="primary">yunB</name>
    <name evidence="2" type="ORF">L0P57_01635</name>
</gene>
<sequence>MRRWRRSRPHRHRRGGWIGKAVAIVALLGAIFLFLDWRLHPVVESMVTNQARITSVEAINGAVMEELTANSVSYTDLVDIERAESGQILAVTTDMNQMNQLKASILQRVQEQLGEHLDTGVPLGTLLGSELLHGRGPNIPVRLSLSGNVTADFESTFESAGINQTKHRICLRVHASIYSFLPPAYNGTTEITTDIPVAETVIIGEVPQLMANIQA</sequence>
<comment type="caution">
    <text evidence="2">The sequence shown here is derived from an EMBL/GenBank/DDBJ whole genome shotgun (WGS) entry which is preliminary data.</text>
</comment>
<keyword evidence="1" id="KW-1133">Transmembrane helix</keyword>
<dbReference type="Proteomes" id="UP001298681">
    <property type="component" value="Unassembled WGS sequence"/>
</dbReference>
<name>A0ABS9MGK8_9FIRM</name>
<accession>A0ABS9MGK8</accession>
<keyword evidence="1" id="KW-0472">Membrane</keyword>
<dbReference type="InterPro" id="IPR014197">
    <property type="entry name" value="Sporulation_prot_YunB"/>
</dbReference>
<evidence type="ECO:0000256" key="1">
    <source>
        <dbReference type="SAM" id="Phobius"/>
    </source>
</evidence>
<dbReference type="NCBIfam" id="TIGR02832">
    <property type="entry name" value="spo_yunB"/>
    <property type="match status" value="1"/>
</dbReference>
<protein>
    <submittedName>
        <fullName evidence="2">Sporulation protein YunB</fullName>
    </submittedName>
</protein>
<dbReference type="RefSeq" id="WP_191441858.1">
    <property type="nucleotide sequence ID" value="NZ_JAKNHQ010000002.1"/>
</dbReference>
<dbReference type="EMBL" id="JAKNHQ010000002">
    <property type="protein sequence ID" value="MCG4609648.1"/>
    <property type="molecule type" value="Genomic_DNA"/>
</dbReference>
<feature type="transmembrane region" description="Helical" evidence="1">
    <location>
        <begin position="21"/>
        <end position="39"/>
    </location>
</feature>
<organism evidence="2 3">
    <name type="scientific">Anaeromassilibacillus senegalensis</name>
    <dbReference type="NCBI Taxonomy" id="1673717"/>
    <lineage>
        <taxon>Bacteria</taxon>
        <taxon>Bacillati</taxon>
        <taxon>Bacillota</taxon>
        <taxon>Clostridia</taxon>
        <taxon>Eubacteriales</taxon>
        <taxon>Acutalibacteraceae</taxon>
        <taxon>Anaeromassilibacillus</taxon>
    </lineage>
</organism>
<dbReference type="Pfam" id="PF09560">
    <property type="entry name" value="Spore_YunB"/>
    <property type="match status" value="1"/>
</dbReference>
<proteinExistence type="predicted"/>
<keyword evidence="1" id="KW-0812">Transmembrane</keyword>
<evidence type="ECO:0000313" key="2">
    <source>
        <dbReference type="EMBL" id="MCG4609648.1"/>
    </source>
</evidence>
<keyword evidence="3" id="KW-1185">Reference proteome</keyword>
<reference evidence="2 3" key="1">
    <citation type="submission" date="2022-01" db="EMBL/GenBank/DDBJ databases">
        <title>Collection of gut derived symbiotic bacterial strains cultured from healthy donors.</title>
        <authorList>
            <person name="Lin H."/>
            <person name="Kohout C."/>
            <person name="Waligurski E."/>
            <person name="Pamer E.G."/>
        </authorList>
    </citation>
    <scope>NUCLEOTIDE SEQUENCE [LARGE SCALE GENOMIC DNA]</scope>
    <source>
        <strain evidence="2 3">DFI.7.58</strain>
    </source>
</reference>